<dbReference type="SUPFAM" id="SSF56112">
    <property type="entry name" value="Protein kinase-like (PK-like)"/>
    <property type="match status" value="1"/>
</dbReference>
<dbReference type="Proteomes" id="UP001239445">
    <property type="component" value="Unassembled WGS sequence"/>
</dbReference>
<feature type="region of interest" description="Disordered" evidence="1">
    <location>
        <begin position="236"/>
        <end position="269"/>
    </location>
</feature>
<dbReference type="AlphaFoldDB" id="A0AAJ0B549"/>
<evidence type="ECO:0000313" key="3">
    <source>
        <dbReference type="EMBL" id="KAK1749571.1"/>
    </source>
</evidence>
<evidence type="ECO:0000259" key="2">
    <source>
        <dbReference type="Pfam" id="PF14479"/>
    </source>
</evidence>
<dbReference type="PANTHER" id="PTHR37542">
    <property type="entry name" value="HELO DOMAIN-CONTAINING PROTEIN-RELATED"/>
    <property type="match status" value="1"/>
</dbReference>
<evidence type="ECO:0000256" key="1">
    <source>
        <dbReference type="SAM" id="MobiDB-lite"/>
    </source>
</evidence>
<dbReference type="InterPro" id="IPR011009">
    <property type="entry name" value="Kinase-like_dom_sf"/>
</dbReference>
<dbReference type="Gene3D" id="1.10.510.10">
    <property type="entry name" value="Transferase(Phosphotransferase) domain 1"/>
    <property type="match status" value="1"/>
</dbReference>
<comment type="caution">
    <text evidence="3">The sequence shown here is derived from an EMBL/GenBank/DDBJ whole genome shotgun (WGS) entry which is preliminary data.</text>
</comment>
<feature type="non-terminal residue" evidence="3">
    <location>
        <position position="1"/>
    </location>
</feature>
<accession>A0AAJ0B549</accession>
<reference evidence="3" key="1">
    <citation type="submission" date="2023-06" db="EMBL/GenBank/DDBJ databases">
        <title>Genome-scale phylogeny and comparative genomics of the fungal order Sordariales.</title>
        <authorList>
            <consortium name="Lawrence Berkeley National Laboratory"/>
            <person name="Hensen N."/>
            <person name="Bonometti L."/>
            <person name="Westerberg I."/>
            <person name="Brannstrom I.O."/>
            <person name="Guillou S."/>
            <person name="Cros-Aarteil S."/>
            <person name="Calhoun S."/>
            <person name="Haridas S."/>
            <person name="Kuo A."/>
            <person name="Mondo S."/>
            <person name="Pangilinan J."/>
            <person name="Riley R."/>
            <person name="Labutti K."/>
            <person name="Andreopoulos B."/>
            <person name="Lipzen A."/>
            <person name="Chen C."/>
            <person name="Yanf M."/>
            <person name="Daum C."/>
            <person name="Ng V."/>
            <person name="Clum A."/>
            <person name="Steindorff A."/>
            <person name="Ohm R."/>
            <person name="Martin F."/>
            <person name="Silar P."/>
            <person name="Natvig D."/>
            <person name="Lalanne C."/>
            <person name="Gautier V."/>
            <person name="Ament-Velasquez S.L."/>
            <person name="Kruys A."/>
            <person name="Hutchinson M.I."/>
            <person name="Powell A.J."/>
            <person name="Barry K."/>
            <person name="Miller A.N."/>
            <person name="Grigoriev I.V."/>
            <person name="Debuchy R."/>
            <person name="Gladieux P."/>
            <person name="Thoren M.H."/>
            <person name="Johannesson H."/>
        </authorList>
    </citation>
    <scope>NUCLEOTIDE SEQUENCE</scope>
    <source>
        <strain evidence="3">PSN4</strain>
    </source>
</reference>
<dbReference type="EMBL" id="MU839856">
    <property type="protein sequence ID" value="KAK1749571.1"/>
    <property type="molecule type" value="Genomic_DNA"/>
</dbReference>
<dbReference type="Pfam" id="PF14479">
    <property type="entry name" value="HeLo"/>
    <property type="match status" value="1"/>
</dbReference>
<gene>
    <name evidence="3" type="ORF">QBC47DRAFT_311673</name>
</gene>
<feature type="compositionally biased region" description="Polar residues" evidence="1">
    <location>
        <begin position="260"/>
        <end position="269"/>
    </location>
</feature>
<protein>
    <recommendedName>
        <fullName evidence="2">Prion-inhibition and propagation HeLo domain-containing protein</fullName>
    </recommendedName>
</protein>
<feature type="compositionally biased region" description="Low complexity" evidence="1">
    <location>
        <begin position="241"/>
        <end position="252"/>
    </location>
</feature>
<proteinExistence type="predicted"/>
<evidence type="ECO:0000313" key="4">
    <source>
        <dbReference type="Proteomes" id="UP001239445"/>
    </source>
</evidence>
<dbReference type="InterPro" id="IPR029498">
    <property type="entry name" value="HeLo_dom"/>
</dbReference>
<sequence length="648" mass="73154">SKLKGCEEDLKDIAFNLQWQQYNFLTWAETSGLLEAYAHHKQTGGDDKSMSADTIALLAPELRRGPALALVLGTVQEMQQRLEDAKPLLGRYFEKPAAVPTSGRLAMVERISRTLSKVKPTDRSESLIKQDSHLEIRKRDRLRLVAGDKEKLTSLVTILDKRNSSLRNSLMAAQLENINKKLDVMVVAWPSFAQYLASLPTDQSIPSSAATPGIGCGQRQKTLGFLVSERLTEAPEESLQSDSLPPASSISSRNKAARPSLTSPLASQSVIRSKHDIDFPPRDTSSPDQLPLYREFASIKSRPVMVEWRYYSTKTDLFTLNFIDTRVNMLALQLRHLSALDGAGTLPCYGYFHDKAQHRHGIVYNFPADRAEARPITLRQRLESDHGHKKRVQRDLADRFALARTLILTVYQLLHVRWLHKGLCGDNILLFENAGNDDLNSIQAPFVCGFVFSRRDAAVEMSEKLATVHKEKGEDVHDRLYWHPERFAIAEAAEESEQSGLRTKSYKREFDLYSLGILLLEVGLWSPVERIYANSRNKDVREFVDVVKKSFIPELRGRMGKTYAEVVRACIEGKFGDHIVGEGQSIDEDQETALFLESFKEAVVDPMDYPLGKEYGWERLLVNRSSLLVLIHRTFGPKFPSDISCAQP</sequence>
<dbReference type="PANTHER" id="PTHR37542:SF3">
    <property type="entry name" value="PRION-INHIBITION AND PROPAGATION HELO DOMAIN-CONTAINING PROTEIN"/>
    <property type="match status" value="1"/>
</dbReference>
<name>A0AAJ0B549_9PEZI</name>
<feature type="domain" description="Prion-inhibition and propagation HeLo" evidence="2">
    <location>
        <begin position="5"/>
        <end position="180"/>
    </location>
</feature>
<dbReference type="Gene3D" id="1.20.120.1020">
    <property type="entry name" value="Prion-inhibition and propagation, HeLo domain"/>
    <property type="match status" value="1"/>
</dbReference>
<keyword evidence="4" id="KW-1185">Reference proteome</keyword>
<dbReference type="InterPro" id="IPR038305">
    <property type="entry name" value="HeLo_sf"/>
</dbReference>
<organism evidence="3 4">
    <name type="scientific">Echria macrotheca</name>
    <dbReference type="NCBI Taxonomy" id="438768"/>
    <lineage>
        <taxon>Eukaryota</taxon>
        <taxon>Fungi</taxon>
        <taxon>Dikarya</taxon>
        <taxon>Ascomycota</taxon>
        <taxon>Pezizomycotina</taxon>
        <taxon>Sordariomycetes</taxon>
        <taxon>Sordariomycetidae</taxon>
        <taxon>Sordariales</taxon>
        <taxon>Schizotheciaceae</taxon>
        <taxon>Echria</taxon>
    </lineage>
</organism>